<evidence type="ECO:0000313" key="3">
    <source>
        <dbReference type="Proteomes" id="UP000515679"/>
    </source>
</evidence>
<evidence type="ECO:0000256" key="1">
    <source>
        <dbReference type="SAM" id="MobiDB-lite"/>
    </source>
</evidence>
<accession>A0A7G5BWL4</accession>
<gene>
    <name evidence="2" type="ORF">FPL14_09210</name>
</gene>
<organism evidence="2 3">
    <name type="scientific">Cohnella cholangitidis</name>
    <dbReference type="NCBI Taxonomy" id="2598458"/>
    <lineage>
        <taxon>Bacteria</taxon>
        <taxon>Bacillati</taxon>
        <taxon>Bacillota</taxon>
        <taxon>Bacilli</taxon>
        <taxon>Bacillales</taxon>
        <taxon>Paenibacillaceae</taxon>
        <taxon>Cohnella</taxon>
    </lineage>
</organism>
<proteinExistence type="predicted"/>
<dbReference type="KEGG" id="cchl:FPL14_09210"/>
<feature type="region of interest" description="Disordered" evidence="1">
    <location>
        <begin position="10"/>
        <end position="62"/>
    </location>
</feature>
<dbReference type="Proteomes" id="UP000515679">
    <property type="component" value="Chromosome"/>
</dbReference>
<sequence>MLDIVASRYEDRNGLAETPTQRPNNGAGHRYIAETPTQRPNNGAGHRYIAETPTQRPNNGAGHRYFMENAGHCCERYRIAMVLPKEGEPLLKFALFSLSLGMKR</sequence>
<evidence type="ECO:0000313" key="2">
    <source>
        <dbReference type="EMBL" id="QMV41348.1"/>
    </source>
</evidence>
<dbReference type="AlphaFoldDB" id="A0A7G5BWL4"/>
<protein>
    <submittedName>
        <fullName evidence="2">Uncharacterized protein</fullName>
    </submittedName>
</protein>
<name>A0A7G5BWL4_9BACL</name>
<keyword evidence="3" id="KW-1185">Reference proteome</keyword>
<dbReference type="EMBL" id="CP041969">
    <property type="protein sequence ID" value="QMV41348.1"/>
    <property type="molecule type" value="Genomic_DNA"/>
</dbReference>
<reference evidence="2 3" key="1">
    <citation type="submission" date="2019-07" db="EMBL/GenBank/DDBJ databases">
        <authorList>
            <person name="Kim J.K."/>
            <person name="Cheong H.-M."/>
            <person name="Choi Y."/>
            <person name="Hwang K.J."/>
            <person name="Lee S."/>
            <person name="Choi C."/>
        </authorList>
    </citation>
    <scope>NUCLEOTIDE SEQUENCE [LARGE SCALE GENOMIC DNA]</scope>
    <source>
        <strain evidence="2 3">KS 22</strain>
    </source>
</reference>